<keyword evidence="5" id="KW-1185">Reference proteome</keyword>
<reference evidence="5" key="1">
    <citation type="journal article" date="2019" name="Int. J. Syst. Evol. Microbiol.">
        <title>The Global Catalogue of Microorganisms (GCM) 10K type strain sequencing project: providing services to taxonomists for standard genome sequencing and annotation.</title>
        <authorList>
            <consortium name="The Broad Institute Genomics Platform"/>
            <consortium name="The Broad Institute Genome Sequencing Center for Infectious Disease"/>
            <person name="Wu L."/>
            <person name="Ma J."/>
        </authorList>
    </citation>
    <scope>NUCLEOTIDE SEQUENCE [LARGE SCALE GENOMIC DNA]</scope>
    <source>
        <strain evidence="5">KCTC 5701</strain>
    </source>
</reference>
<proteinExistence type="inferred from homology"/>
<dbReference type="Pfam" id="PF00975">
    <property type="entry name" value="Thioesterase"/>
    <property type="match status" value="1"/>
</dbReference>
<evidence type="ECO:0000256" key="2">
    <source>
        <dbReference type="ARBA" id="ARBA00022801"/>
    </source>
</evidence>
<dbReference type="EMBL" id="JBHSOE010000038">
    <property type="protein sequence ID" value="MFC5658064.1"/>
    <property type="molecule type" value="Genomic_DNA"/>
</dbReference>
<feature type="domain" description="Thioesterase TesA-like" evidence="3">
    <location>
        <begin position="26"/>
        <end position="244"/>
    </location>
</feature>
<dbReference type="InterPro" id="IPR029058">
    <property type="entry name" value="AB_hydrolase_fold"/>
</dbReference>
<dbReference type="RefSeq" id="WP_344350152.1">
    <property type="nucleotide sequence ID" value="NZ_BAAASM010000034.1"/>
</dbReference>
<evidence type="ECO:0000259" key="3">
    <source>
        <dbReference type="SMART" id="SM00824"/>
    </source>
</evidence>
<name>A0ABW0WM67_STRNO</name>
<dbReference type="Proteomes" id="UP001596065">
    <property type="component" value="Unassembled WGS sequence"/>
</dbReference>
<evidence type="ECO:0000313" key="5">
    <source>
        <dbReference type="Proteomes" id="UP001596065"/>
    </source>
</evidence>
<accession>A0ABW0WM67</accession>
<protein>
    <submittedName>
        <fullName evidence="4">Thioesterase II family protein</fullName>
    </submittedName>
</protein>
<dbReference type="SUPFAM" id="SSF53474">
    <property type="entry name" value="alpha/beta-Hydrolases"/>
    <property type="match status" value="1"/>
</dbReference>
<dbReference type="PANTHER" id="PTHR11487">
    <property type="entry name" value="THIOESTERASE"/>
    <property type="match status" value="1"/>
</dbReference>
<organism evidence="4 5">
    <name type="scientific">Streptomyces nogalater</name>
    <dbReference type="NCBI Taxonomy" id="38314"/>
    <lineage>
        <taxon>Bacteria</taxon>
        <taxon>Bacillati</taxon>
        <taxon>Actinomycetota</taxon>
        <taxon>Actinomycetes</taxon>
        <taxon>Kitasatosporales</taxon>
        <taxon>Streptomycetaceae</taxon>
        <taxon>Streptomyces</taxon>
    </lineage>
</organism>
<sequence>MQIKDTESTDWIRRYRPSPDSDVRLVCFPYAGGSATFFHPVAMSLAPVADVVALQYPGRQDRFREPCVTDLGVLADRLAEQLTALSDKPTVLFGHSMGAALAFETAVRLEAAGTNPPRAVVASGRRAPSVHHAEHVHERDDDGIIAELRALDGTDSAVFGDEELLRLALPAIRGDYTAVETYTCPAGRRLRCGITVLTGDSDPRTTLKEAGAWRNHTLGPFRMRVFGGGHFFLTDHRAAVDDLLAGELQLARTTGATVPGG</sequence>
<evidence type="ECO:0000313" key="4">
    <source>
        <dbReference type="EMBL" id="MFC5658064.1"/>
    </source>
</evidence>
<dbReference type="SMART" id="SM00824">
    <property type="entry name" value="PKS_TE"/>
    <property type="match status" value="1"/>
</dbReference>
<dbReference type="InterPro" id="IPR001031">
    <property type="entry name" value="Thioesterase"/>
</dbReference>
<dbReference type="InterPro" id="IPR020802">
    <property type="entry name" value="TesA-like"/>
</dbReference>
<evidence type="ECO:0000256" key="1">
    <source>
        <dbReference type="ARBA" id="ARBA00007169"/>
    </source>
</evidence>
<dbReference type="Gene3D" id="3.40.50.1820">
    <property type="entry name" value="alpha/beta hydrolase"/>
    <property type="match status" value="1"/>
</dbReference>
<gene>
    <name evidence="4" type="ORF">ACFP3J_21565</name>
</gene>
<dbReference type="PANTHER" id="PTHR11487:SF0">
    <property type="entry name" value="S-ACYL FATTY ACID SYNTHASE THIOESTERASE, MEDIUM CHAIN"/>
    <property type="match status" value="1"/>
</dbReference>
<dbReference type="InterPro" id="IPR012223">
    <property type="entry name" value="TEII"/>
</dbReference>
<comment type="caution">
    <text evidence="4">The sequence shown here is derived from an EMBL/GenBank/DDBJ whole genome shotgun (WGS) entry which is preliminary data.</text>
</comment>
<keyword evidence="2" id="KW-0378">Hydrolase</keyword>
<comment type="similarity">
    <text evidence="1">Belongs to the thioesterase family.</text>
</comment>